<dbReference type="Pfam" id="PF06804">
    <property type="entry name" value="Lipoprotein_18"/>
    <property type="match status" value="1"/>
</dbReference>
<dbReference type="PROSITE" id="PS51257">
    <property type="entry name" value="PROKAR_LIPOPROTEIN"/>
    <property type="match status" value="1"/>
</dbReference>
<dbReference type="RefSeq" id="WP_087461589.1">
    <property type="nucleotide sequence ID" value="NZ_CP021425.1"/>
</dbReference>
<keyword evidence="2" id="KW-1185">Reference proteome</keyword>
<reference evidence="1 2" key="1">
    <citation type="submission" date="2017-05" db="EMBL/GenBank/DDBJ databases">
        <title>Genomic insights into alkan degradation activity of Oleiphilus messinensis.</title>
        <authorList>
            <person name="Kozyavkin S.A."/>
            <person name="Slesarev A.I."/>
            <person name="Golyshin P.N."/>
            <person name="Korzhenkov A."/>
            <person name="Golyshina O.N."/>
            <person name="Toshchakov S.V."/>
        </authorList>
    </citation>
    <scope>NUCLEOTIDE SEQUENCE [LARGE SCALE GENOMIC DNA]</scope>
    <source>
        <strain evidence="1 2">ME102</strain>
    </source>
</reference>
<name>A0A1Y0IB57_9GAMM</name>
<dbReference type="InterPro" id="IPR042268">
    <property type="entry name" value="BamC_C"/>
</dbReference>
<keyword evidence="1" id="KW-0449">Lipoprotein</keyword>
<gene>
    <name evidence="1" type="ORF">OLMES_2572</name>
</gene>
<protein>
    <submittedName>
        <fullName evidence="1">Lipoprotein</fullName>
    </submittedName>
</protein>
<dbReference type="Proteomes" id="UP000196027">
    <property type="component" value="Chromosome"/>
</dbReference>
<proteinExistence type="predicted"/>
<dbReference type="Gene3D" id="3.30.310.170">
    <property type="entry name" value="Outer membrane protein assembly factor BamC"/>
    <property type="match status" value="1"/>
</dbReference>
<dbReference type="AlphaFoldDB" id="A0A1Y0IB57"/>
<dbReference type="KEGG" id="ome:OLMES_2572"/>
<dbReference type="InterPro" id="IPR010653">
    <property type="entry name" value="NlpB/DapX"/>
</dbReference>
<dbReference type="EMBL" id="CP021425">
    <property type="protein sequence ID" value="ARU56623.1"/>
    <property type="molecule type" value="Genomic_DNA"/>
</dbReference>
<accession>A0A1Y0IB57</accession>
<organism evidence="1 2">
    <name type="scientific">Oleiphilus messinensis</name>
    <dbReference type="NCBI Taxonomy" id="141451"/>
    <lineage>
        <taxon>Bacteria</taxon>
        <taxon>Pseudomonadati</taxon>
        <taxon>Pseudomonadota</taxon>
        <taxon>Gammaproteobacteria</taxon>
        <taxon>Oceanospirillales</taxon>
        <taxon>Oleiphilaceae</taxon>
        <taxon>Oleiphilus</taxon>
    </lineage>
</organism>
<evidence type="ECO:0000313" key="1">
    <source>
        <dbReference type="EMBL" id="ARU56623.1"/>
    </source>
</evidence>
<evidence type="ECO:0000313" key="2">
    <source>
        <dbReference type="Proteomes" id="UP000196027"/>
    </source>
</evidence>
<sequence length="352" mass="39731">MQVASRLVLTVCFISVLSACGVIRDRSDDYREVSEGKSLVVPEWYQDDTIRPLYPVPKIDNQVKPTGDFELPLPPDRTAEILDSQFALEEVDGQIWLLINDTPGRTWPMIEKFLVSKGASALFDNAELGLIQSMPLEQGANSGLWLAQIGAADQIDSAAFTILLFKVSQGVKRNSSEVQVRVLGREGALGKLLPWPGETSSLEPEKNVLASLKDFMELNKDSKSFSLLANKIGGPSKVTLVSEGDAEAFIKLDLEYDRAWNVMSRSLRESGIFIVDQDRSAGIFYLYHKDEDSTDCPWYRWSCDDELKREYNHRVILDRSQEYIKVHVDRGERSMSRPDRLKLLTLLFEHVA</sequence>
<dbReference type="OrthoDB" id="6199301at2"/>